<accession>A0A816ZUS4</accession>
<protein>
    <submittedName>
        <fullName evidence="1">(rape) hypothetical protein</fullName>
    </submittedName>
</protein>
<name>A0A816ZUS4_BRANA</name>
<evidence type="ECO:0000313" key="1">
    <source>
        <dbReference type="EMBL" id="CAF2233407.1"/>
    </source>
</evidence>
<dbReference type="SUPFAM" id="SSF53300">
    <property type="entry name" value="vWA-like"/>
    <property type="match status" value="1"/>
</dbReference>
<dbReference type="AlphaFoldDB" id="A0A816ZUS4"/>
<proteinExistence type="predicted"/>
<dbReference type="Gene3D" id="3.40.50.410">
    <property type="entry name" value="von Willebrand factor, type A domain"/>
    <property type="match status" value="1"/>
</dbReference>
<organism evidence="1">
    <name type="scientific">Brassica napus</name>
    <name type="common">Rape</name>
    <dbReference type="NCBI Taxonomy" id="3708"/>
    <lineage>
        <taxon>Eukaryota</taxon>
        <taxon>Viridiplantae</taxon>
        <taxon>Streptophyta</taxon>
        <taxon>Embryophyta</taxon>
        <taxon>Tracheophyta</taxon>
        <taxon>Spermatophyta</taxon>
        <taxon>Magnoliopsida</taxon>
        <taxon>eudicotyledons</taxon>
        <taxon>Gunneridae</taxon>
        <taxon>Pentapetalae</taxon>
        <taxon>rosids</taxon>
        <taxon>malvids</taxon>
        <taxon>Brassicales</taxon>
        <taxon>Brassicaceae</taxon>
        <taxon>Brassiceae</taxon>
        <taxon>Brassica</taxon>
    </lineage>
</organism>
<dbReference type="EMBL" id="HG994362">
    <property type="protein sequence ID" value="CAF2233407.1"/>
    <property type="molecule type" value="Genomic_DNA"/>
</dbReference>
<sequence>MISETNLPGELYPLYTTAHVHELGFSEMSKVFVFKGNKEVSKDQVLDQLGLSSRRAPTSGFPKRAQNGFQSAAGVNRFLLHASDCEYTLDLEERVDNNNGRCPTFVDHQVSTLLLATGGGWRNNRGCLIKCCDSRAPDR</sequence>
<dbReference type="InterPro" id="IPR036465">
    <property type="entry name" value="vWFA_dom_sf"/>
</dbReference>
<reference evidence="1" key="1">
    <citation type="submission" date="2021-01" db="EMBL/GenBank/DDBJ databases">
        <authorList>
            <consortium name="Genoscope - CEA"/>
            <person name="William W."/>
        </authorList>
    </citation>
    <scope>NUCLEOTIDE SEQUENCE</scope>
</reference>
<gene>
    <name evidence="1" type="ORF">DARMORV10_A08P13040.1</name>
</gene>
<dbReference type="Proteomes" id="UP001295469">
    <property type="component" value="Chromosome A08"/>
</dbReference>